<dbReference type="PANTHER" id="PTHR40465:SF1">
    <property type="entry name" value="DUF6534 DOMAIN-CONTAINING PROTEIN"/>
    <property type="match status" value="1"/>
</dbReference>
<gene>
    <name evidence="3" type="ORF">GGX14DRAFT_449701</name>
</gene>
<keyword evidence="2" id="KW-0732">Signal</keyword>
<feature type="transmembrane region" description="Helical" evidence="1">
    <location>
        <begin position="85"/>
        <end position="110"/>
    </location>
</feature>
<dbReference type="AlphaFoldDB" id="A0AAD6YDW2"/>
<keyword evidence="4" id="KW-1185">Reference proteome</keyword>
<feature type="transmembrane region" description="Helical" evidence="1">
    <location>
        <begin position="122"/>
        <end position="149"/>
    </location>
</feature>
<feature type="signal peptide" evidence="2">
    <location>
        <begin position="1"/>
        <end position="15"/>
    </location>
</feature>
<feature type="non-terminal residue" evidence="3">
    <location>
        <position position="158"/>
    </location>
</feature>
<dbReference type="Proteomes" id="UP001219525">
    <property type="component" value="Unassembled WGS sequence"/>
</dbReference>
<dbReference type="EMBL" id="JARJCW010000026">
    <property type="protein sequence ID" value="KAJ7211272.1"/>
    <property type="molecule type" value="Genomic_DNA"/>
</dbReference>
<evidence type="ECO:0000256" key="2">
    <source>
        <dbReference type="SAM" id="SignalP"/>
    </source>
</evidence>
<evidence type="ECO:0008006" key="5">
    <source>
        <dbReference type="Google" id="ProtNLM"/>
    </source>
</evidence>
<dbReference type="PANTHER" id="PTHR40465">
    <property type="entry name" value="CHROMOSOME 1, WHOLE GENOME SHOTGUN SEQUENCE"/>
    <property type="match status" value="1"/>
</dbReference>
<evidence type="ECO:0000256" key="1">
    <source>
        <dbReference type="SAM" id="Phobius"/>
    </source>
</evidence>
<name>A0AAD6YDW2_9AGAR</name>
<feature type="transmembrane region" description="Helical" evidence="1">
    <location>
        <begin position="56"/>
        <end position="79"/>
    </location>
</feature>
<feature type="chain" id="PRO_5041943482" description="Integral membrane protein" evidence="2">
    <location>
        <begin position="16"/>
        <end position="158"/>
    </location>
</feature>
<accession>A0AAD6YDW2</accession>
<sequence length="158" mass="17814">MVLVYFLLEVPHLEASNCFCRCCEVAHAICIGHTLYQMTVSDYGHPERLFLIPRSLAASVLFSGIVGAGVQAFFASRIYGVSGSLYIPCISWTLSSLRFLGSTMVCIYGFRMHTIPAFETRWSWLLSSLWSVASANDIIITVTLAYWLYRQRPEADNR</sequence>
<organism evidence="3 4">
    <name type="scientific">Mycena pura</name>
    <dbReference type="NCBI Taxonomy" id="153505"/>
    <lineage>
        <taxon>Eukaryota</taxon>
        <taxon>Fungi</taxon>
        <taxon>Dikarya</taxon>
        <taxon>Basidiomycota</taxon>
        <taxon>Agaricomycotina</taxon>
        <taxon>Agaricomycetes</taxon>
        <taxon>Agaricomycetidae</taxon>
        <taxon>Agaricales</taxon>
        <taxon>Marasmiineae</taxon>
        <taxon>Mycenaceae</taxon>
        <taxon>Mycena</taxon>
    </lineage>
</organism>
<protein>
    <recommendedName>
        <fullName evidence="5">Integral membrane protein</fullName>
    </recommendedName>
</protein>
<reference evidence="3" key="1">
    <citation type="submission" date="2023-03" db="EMBL/GenBank/DDBJ databases">
        <title>Massive genome expansion in bonnet fungi (Mycena s.s.) driven by repeated elements and novel gene families across ecological guilds.</title>
        <authorList>
            <consortium name="Lawrence Berkeley National Laboratory"/>
            <person name="Harder C.B."/>
            <person name="Miyauchi S."/>
            <person name="Viragh M."/>
            <person name="Kuo A."/>
            <person name="Thoen E."/>
            <person name="Andreopoulos B."/>
            <person name="Lu D."/>
            <person name="Skrede I."/>
            <person name="Drula E."/>
            <person name="Henrissat B."/>
            <person name="Morin E."/>
            <person name="Kohler A."/>
            <person name="Barry K."/>
            <person name="LaButti K."/>
            <person name="Morin E."/>
            <person name="Salamov A."/>
            <person name="Lipzen A."/>
            <person name="Mereny Z."/>
            <person name="Hegedus B."/>
            <person name="Baldrian P."/>
            <person name="Stursova M."/>
            <person name="Weitz H."/>
            <person name="Taylor A."/>
            <person name="Grigoriev I.V."/>
            <person name="Nagy L.G."/>
            <person name="Martin F."/>
            <person name="Kauserud H."/>
        </authorList>
    </citation>
    <scope>NUCLEOTIDE SEQUENCE</scope>
    <source>
        <strain evidence="3">9144</strain>
    </source>
</reference>
<comment type="caution">
    <text evidence="3">The sequence shown here is derived from an EMBL/GenBank/DDBJ whole genome shotgun (WGS) entry which is preliminary data.</text>
</comment>
<keyword evidence="1" id="KW-0812">Transmembrane</keyword>
<evidence type="ECO:0000313" key="3">
    <source>
        <dbReference type="EMBL" id="KAJ7211272.1"/>
    </source>
</evidence>
<proteinExistence type="predicted"/>
<evidence type="ECO:0000313" key="4">
    <source>
        <dbReference type="Proteomes" id="UP001219525"/>
    </source>
</evidence>
<keyword evidence="1" id="KW-0472">Membrane</keyword>
<keyword evidence="1" id="KW-1133">Transmembrane helix</keyword>